<proteinExistence type="predicted"/>
<accession>A0A6G2D7U5</accession>
<name>A0A6G2D7U5_STREE</name>
<dbReference type="RefSeq" id="WP_155458750.1">
    <property type="nucleotide sequence ID" value="NZ_WNHJ01000608.1"/>
</dbReference>
<dbReference type="EMBL" id="WNHJ01000608">
    <property type="protein sequence ID" value="MTV64345.1"/>
    <property type="molecule type" value="Genomic_DNA"/>
</dbReference>
<dbReference type="AlphaFoldDB" id="A0A6G2D7U5"/>
<feature type="non-terminal residue" evidence="1">
    <location>
        <position position="1"/>
    </location>
</feature>
<organism evidence="1 2">
    <name type="scientific">Streptococcus pneumoniae</name>
    <dbReference type="NCBI Taxonomy" id="1313"/>
    <lineage>
        <taxon>Bacteria</taxon>
        <taxon>Bacillati</taxon>
        <taxon>Bacillota</taxon>
        <taxon>Bacilli</taxon>
        <taxon>Lactobacillales</taxon>
        <taxon>Streptococcaceae</taxon>
        <taxon>Streptococcus</taxon>
    </lineage>
</organism>
<protein>
    <submittedName>
        <fullName evidence="1">Uncharacterized protein</fullName>
    </submittedName>
</protein>
<sequence length="92" mass="10692">IQDYNANRELVYRNVEKLQPFYNKEWIVNQGNKLTTDSPLMNKEVLSVTAMKGNDFITDLTDADHIMVHYADKTKDIFTISPKDSQVKQVKE</sequence>
<gene>
    <name evidence="1" type="ORF">GM539_13500</name>
</gene>
<dbReference type="Proteomes" id="UP000474228">
    <property type="component" value="Unassembled WGS sequence"/>
</dbReference>
<reference evidence="1 2" key="1">
    <citation type="submission" date="2019-11" db="EMBL/GenBank/DDBJ databases">
        <title>Growth characteristics of pneumococcus vary with the chemical composition of the capsule and with environmental conditions.</title>
        <authorList>
            <person name="Tothpal A."/>
            <person name="Desobry K."/>
            <person name="Joshi S."/>
            <person name="Wyllie A.L."/>
            <person name="Weinberger D.M."/>
        </authorList>
    </citation>
    <scope>NUCLEOTIDE SEQUENCE [LARGE SCALE GENOMIC DNA]</scope>
    <source>
        <strain evidence="2">pnumococcus22F</strain>
    </source>
</reference>
<comment type="caution">
    <text evidence="1">The sequence shown here is derived from an EMBL/GenBank/DDBJ whole genome shotgun (WGS) entry which is preliminary data.</text>
</comment>
<feature type="non-terminal residue" evidence="1">
    <location>
        <position position="92"/>
    </location>
</feature>
<evidence type="ECO:0000313" key="2">
    <source>
        <dbReference type="Proteomes" id="UP000474228"/>
    </source>
</evidence>
<evidence type="ECO:0000313" key="1">
    <source>
        <dbReference type="EMBL" id="MTV64345.1"/>
    </source>
</evidence>